<dbReference type="Pfam" id="PF16225">
    <property type="entry name" value="DUF4884"/>
    <property type="match status" value="1"/>
</dbReference>
<evidence type="ECO:0008006" key="2">
    <source>
        <dbReference type="Google" id="ProtNLM"/>
    </source>
</evidence>
<evidence type="ECO:0000313" key="1">
    <source>
        <dbReference type="EMBL" id="DAF62049.1"/>
    </source>
</evidence>
<accession>A0A8S5TFK7</accession>
<sequence>MKKYLLCVLIAMSLFSCTIEGSSDQNDEKETRTAKDYGITLLFEHDGVKVYRFYDPDAYQCVYFTNTNGKVYYEYTRRSGQYTRTRHRVETLNAEQ</sequence>
<name>A0A8S5TFK7_9VIRU</name>
<reference evidence="1" key="1">
    <citation type="journal article" date="2021" name="Proc. Natl. Acad. Sci. U.S.A.">
        <title>A Catalog of Tens of Thousands of Viruses from Human Metagenomes Reveals Hidden Associations with Chronic Diseases.</title>
        <authorList>
            <person name="Tisza M.J."/>
            <person name="Buck C.B."/>
        </authorList>
    </citation>
    <scope>NUCLEOTIDE SEQUENCE</scope>
    <source>
        <strain evidence="1">CtL4h4</strain>
    </source>
</reference>
<protein>
    <recommendedName>
        <fullName evidence="2">DUF4884 domain-containing protein</fullName>
    </recommendedName>
</protein>
<dbReference type="InterPro" id="IPR032618">
    <property type="entry name" value="DUF4884"/>
</dbReference>
<proteinExistence type="predicted"/>
<organism evidence="1">
    <name type="scientific">Phage sp. ctL4h4</name>
    <dbReference type="NCBI Taxonomy" id="2828005"/>
    <lineage>
        <taxon>Viruses</taxon>
    </lineage>
</organism>
<dbReference type="PROSITE" id="PS51257">
    <property type="entry name" value="PROKAR_LIPOPROTEIN"/>
    <property type="match status" value="1"/>
</dbReference>
<dbReference type="EMBL" id="BK032819">
    <property type="protein sequence ID" value="DAF62049.1"/>
    <property type="molecule type" value="Genomic_DNA"/>
</dbReference>